<proteinExistence type="predicted"/>
<organism evidence="1">
    <name type="scientific">marine metagenome</name>
    <dbReference type="NCBI Taxonomy" id="408172"/>
    <lineage>
        <taxon>unclassified sequences</taxon>
        <taxon>metagenomes</taxon>
        <taxon>ecological metagenomes</taxon>
    </lineage>
</organism>
<accession>A0A382WZR1</accession>
<dbReference type="AlphaFoldDB" id="A0A382WZR1"/>
<feature type="non-terminal residue" evidence="1">
    <location>
        <position position="70"/>
    </location>
</feature>
<dbReference type="EMBL" id="UINC01163365">
    <property type="protein sequence ID" value="SVD63638.1"/>
    <property type="molecule type" value="Genomic_DNA"/>
</dbReference>
<evidence type="ECO:0000313" key="1">
    <source>
        <dbReference type="EMBL" id="SVD63638.1"/>
    </source>
</evidence>
<name>A0A382WZR1_9ZZZZ</name>
<gene>
    <name evidence="1" type="ORF">METZ01_LOCUS416492</name>
</gene>
<sequence>MGRSRSFASTTYDYIRPIKTRFPYGCCPEGLHQPQTVTRRIIMQKARRHALHLQANVIALRPLVSTWFQV</sequence>
<protein>
    <submittedName>
        <fullName evidence="1">Uncharacterized protein</fullName>
    </submittedName>
</protein>
<reference evidence="1" key="1">
    <citation type="submission" date="2018-05" db="EMBL/GenBank/DDBJ databases">
        <authorList>
            <person name="Lanie J.A."/>
            <person name="Ng W.-L."/>
            <person name="Kazmierczak K.M."/>
            <person name="Andrzejewski T.M."/>
            <person name="Davidsen T.M."/>
            <person name="Wayne K.J."/>
            <person name="Tettelin H."/>
            <person name="Glass J.I."/>
            <person name="Rusch D."/>
            <person name="Podicherti R."/>
            <person name="Tsui H.-C.T."/>
            <person name="Winkler M.E."/>
        </authorList>
    </citation>
    <scope>NUCLEOTIDE SEQUENCE</scope>
</reference>